<dbReference type="AlphaFoldDB" id="A0AAJ0B547"/>
<evidence type="ECO:0008006" key="5">
    <source>
        <dbReference type="Google" id="ProtNLM"/>
    </source>
</evidence>
<dbReference type="InterPro" id="IPR050667">
    <property type="entry name" value="PPR-containing_protein"/>
</dbReference>
<dbReference type="Gene3D" id="1.25.40.10">
    <property type="entry name" value="Tetratricopeptide repeat domain"/>
    <property type="match status" value="3"/>
</dbReference>
<dbReference type="EMBL" id="MU839841">
    <property type="protein sequence ID" value="KAK1751816.1"/>
    <property type="molecule type" value="Genomic_DNA"/>
</dbReference>
<dbReference type="PANTHER" id="PTHR47939:SF1">
    <property type="entry name" value="OS04G0684500 PROTEIN"/>
    <property type="match status" value="1"/>
</dbReference>
<evidence type="ECO:0000313" key="4">
    <source>
        <dbReference type="Proteomes" id="UP001239445"/>
    </source>
</evidence>
<feature type="repeat" description="PPR" evidence="1">
    <location>
        <begin position="752"/>
        <end position="786"/>
    </location>
</feature>
<keyword evidence="4" id="KW-1185">Reference proteome</keyword>
<dbReference type="Proteomes" id="UP001239445">
    <property type="component" value="Unassembled WGS sequence"/>
</dbReference>
<evidence type="ECO:0000256" key="2">
    <source>
        <dbReference type="SAM" id="MobiDB-lite"/>
    </source>
</evidence>
<gene>
    <name evidence="3" type="ORF">QBC47DRAFT_76613</name>
</gene>
<evidence type="ECO:0000256" key="1">
    <source>
        <dbReference type="PROSITE-ProRule" id="PRU00708"/>
    </source>
</evidence>
<dbReference type="PROSITE" id="PS51375">
    <property type="entry name" value="PPR"/>
    <property type="match status" value="2"/>
</dbReference>
<name>A0AAJ0B547_9PEZI</name>
<dbReference type="Pfam" id="PF01535">
    <property type="entry name" value="PPR"/>
    <property type="match status" value="2"/>
</dbReference>
<feature type="compositionally biased region" description="Polar residues" evidence="2">
    <location>
        <begin position="38"/>
        <end position="58"/>
    </location>
</feature>
<feature type="repeat" description="PPR" evidence="1">
    <location>
        <begin position="601"/>
        <end position="635"/>
    </location>
</feature>
<protein>
    <recommendedName>
        <fullName evidence="5">Pentatricopeptide repeat-containing protein</fullName>
    </recommendedName>
</protein>
<accession>A0AAJ0B547</accession>
<evidence type="ECO:0000313" key="3">
    <source>
        <dbReference type="EMBL" id="KAK1751816.1"/>
    </source>
</evidence>
<dbReference type="PANTHER" id="PTHR47939">
    <property type="entry name" value="MEMBRANE-ASSOCIATED SALT-INDUCIBLE PROTEIN-LIKE"/>
    <property type="match status" value="1"/>
</dbReference>
<dbReference type="InterPro" id="IPR002885">
    <property type="entry name" value="PPR_rpt"/>
</dbReference>
<organism evidence="3 4">
    <name type="scientific">Echria macrotheca</name>
    <dbReference type="NCBI Taxonomy" id="438768"/>
    <lineage>
        <taxon>Eukaryota</taxon>
        <taxon>Fungi</taxon>
        <taxon>Dikarya</taxon>
        <taxon>Ascomycota</taxon>
        <taxon>Pezizomycotina</taxon>
        <taxon>Sordariomycetes</taxon>
        <taxon>Sordariomycetidae</taxon>
        <taxon>Sordariales</taxon>
        <taxon>Schizotheciaceae</taxon>
        <taxon>Echria</taxon>
    </lineage>
</organism>
<sequence length="868" mass="95922">MEHVCLRCRLQLLASSRPRRLPATATRAFFTTSAGEAHSQNEPGNQPDKVQSDASVLRQSRKPAPVTLASRPQRGSRDGSSSLAMFKSIVSKDAEPLPADTLPSASDNMALVRDVAKIQTMVFREGAAVADAYTFFEQTVYPQITAADGVVPRIVKEQLGTVLFPRLLAEKMNDLTSDAFPSVYRITQLLVQLDILRPVLWGNLVVHLVDAIWRLSTTTSDYASIQSSETAMALRDSLLQDLVGAWGAFWSQTDQASAAPESLDGTANGNGDIQTDAPVVDAEATQKTQLPGKRSFQHVFGEKFSERYHGSLLRPSWAALATYALLTETKIHNSALQEKAYPFLEAMGGLLTGSRLPNPKGQNNNALFEGCPEVLGLKLAQFLAKSRKSNVAERKPVKLEPRSEADIIHKEIGRAIKTRNLKALNAAWAKFWGKGPGTDTTRLEQLRSMGDLFDYFIFAYMSMRQTQLSLTLWSSMAEHQITPTIKTWTSMMQGCTKANNPAGIKAVWDRLVASGTQLDTPAWTARISGLILSGDLEGGIAALEEMGRVWRDRDRPENTLIAVKPSIEPINAALSWLLRLDRMSTIQNLLGWAARQGISPDTYTFNTMLRPLVRAGRNAEVRNVLDMMRAHDIQADGATFTILLDGALADISSKTTEEQVEVVTRLIRDVESAGVEVNMHIYGKMVYILLEECGDGAAVNAVLAHIWGRGLELSSHIYTMLAEHYFSRSPPDADAVTTLIHNRRLHSHKGIDRVFWERVIKGYCQVGETQLAMEVFERLVGNGSTITFSTLFEFLQTLVGEGRVEMAGRVVAAAVEFREAEDEVVPGGGSGNGKTRRYWRHRFWHLADERGLLDGGLRERFREALTSV</sequence>
<feature type="region of interest" description="Disordered" evidence="2">
    <location>
        <begin position="34"/>
        <end position="81"/>
    </location>
</feature>
<proteinExistence type="predicted"/>
<reference evidence="3" key="1">
    <citation type="submission" date="2023-06" db="EMBL/GenBank/DDBJ databases">
        <title>Genome-scale phylogeny and comparative genomics of the fungal order Sordariales.</title>
        <authorList>
            <consortium name="Lawrence Berkeley National Laboratory"/>
            <person name="Hensen N."/>
            <person name="Bonometti L."/>
            <person name="Westerberg I."/>
            <person name="Brannstrom I.O."/>
            <person name="Guillou S."/>
            <person name="Cros-Aarteil S."/>
            <person name="Calhoun S."/>
            <person name="Haridas S."/>
            <person name="Kuo A."/>
            <person name="Mondo S."/>
            <person name="Pangilinan J."/>
            <person name="Riley R."/>
            <person name="Labutti K."/>
            <person name="Andreopoulos B."/>
            <person name="Lipzen A."/>
            <person name="Chen C."/>
            <person name="Yanf M."/>
            <person name="Daum C."/>
            <person name="Ng V."/>
            <person name="Clum A."/>
            <person name="Steindorff A."/>
            <person name="Ohm R."/>
            <person name="Martin F."/>
            <person name="Silar P."/>
            <person name="Natvig D."/>
            <person name="Lalanne C."/>
            <person name="Gautier V."/>
            <person name="Ament-Velasquez S.L."/>
            <person name="Kruys A."/>
            <person name="Hutchinson M.I."/>
            <person name="Powell A.J."/>
            <person name="Barry K."/>
            <person name="Miller A.N."/>
            <person name="Grigoriev I.V."/>
            <person name="Debuchy R."/>
            <person name="Gladieux P."/>
            <person name="Thoren M.H."/>
            <person name="Johannesson H."/>
        </authorList>
    </citation>
    <scope>NUCLEOTIDE SEQUENCE</scope>
    <source>
        <strain evidence="3">PSN4</strain>
    </source>
</reference>
<comment type="caution">
    <text evidence="3">The sequence shown here is derived from an EMBL/GenBank/DDBJ whole genome shotgun (WGS) entry which is preliminary data.</text>
</comment>
<dbReference type="Pfam" id="PF13041">
    <property type="entry name" value="PPR_2"/>
    <property type="match status" value="1"/>
</dbReference>
<dbReference type="InterPro" id="IPR011990">
    <property type="entry name" value="TPR-like_helical_dom_sf"/>
</dbReference>